<dbReference type="PANTHER" id="PTHR43301:SF3">
    <property type="entry name" value="ARABINAN ENDO-1,5-ALPHA-L-ARABINOSIDASE A-RELATED"/>
    <property type="match status" value="1"/>
</dbReference>
<dbReference type="InterPro" id="IPR055133">
    <property type="entry name" value="BT_3657-like_N"/>
</dbReference>
<dbReference type="EMBL" id="AP025320">
    <property type="protein sequence ID" value="BDD12802.1"/>
    <property type="molecule type" value="Genomic_DNA"/>
</dbReference>
<name>A0AAU9D602_9BACT</name>
<dbReference type="SUPFAM" id="SSF75005">
    <property type="entry name" value="Arabinanase/levansucrase/invertase"/>
    <property type="match status" value="1"/>
</dbReference>
<dbReference type="InterPro" id="IPR050727">
    <property type="entry name" value="GH43_arabinanases"/>
</dbReference>
<dbReference type="Pfam" id="PF22847">
    <property type="entry name" value="BT_3657-like_N"/>
    <property type="match status" value="1"/>
</dbReference>
<proteinExistence type="predicted"/>
<sequence>MRKLLWSLSAIALAMTTACQPAKENIEKKKGEVYMFSYFKNNGADGLHMAYSRDGLKWKAINDDKSLLQPTAGGDKLMRDPCIIKGPDGLFHMVWTVSWGEQSIGYASSPDLIHWSNQKTVPVMTHESEALNCWAPEVYYDKASKQYMIYWSTTIPGRFTESEGTGDNKYNHRMYYVTTKDFKTFSETALLYDHGFNVIDGTIQKVNGKYVMFLKDETKKPKAQKNIRVATADKVTGPYTKASEPITGNYWAEGPTATKLQDNRWVVYFDKYTQHAMGAVASKDLKTWTDISSDIVMPKGLRHGTVFKVDEEVLDKVLERTSK</sequence>
<geneLocation type="plasmid" evidence="2 3">
    <name>pFA6</name>
</geneLocation>
<evidence type="ECO:0000313" key="3">
    <source>
        <dbReference type="Proteomes" id="UP001348817"/>
    </source>
</evidence>
<dbReference type="AlphaFoldDB" id="A0AAU9D602"/>
<feature type="domain" description="Arabinosidase BT-3657-like N-terminal" evidence="1">
    <location>
        <begin position="24"/>
        <end position="136"/>
    </location>
</feature>
<dbReference type="CDD" id="cd08983">
    <property type="entry name" value="GH43_Bt3655-like"/>
    <property type="match status" value="1"/>
</dbReference>
<dbReference type="PANTHER" id="PTHR43301">
    <property type="entry name" value="ARABINAN ENDO-1,5-ALPHA-L-ARABINOSIDASE"/>
    <property type="match status" value="1"/>
</dbReference>
<evidence type="ECO:0000259" key="1">
    <source>
        <dbReference type="Pfam" id="PF22847"/>
    </source>
</evidence>
<accession>A0AAU9D602</accession>
<dbReference type="Gene3D" id="2.115.10.20">
    <property type="entry name" value="Glycosyl hydrolase domain, family 43"/>
    <property type="match status" value="3"/>
</dbReference>
<keyword evidence="2" id="KW-0614">Plasmid</keyword>
<dbReference type="InterPro" id="IPR023296">
    <property type="entry name" value="Glyco_hydro_beta-prop_sf"/>
</dbReference>
<dbReference type="KEGG" id="fax:FUAX_52340"/>
<protein>
    <recommendedName>
        <fullName evidence="1">Arabinosidase BT-3657-like N-terminal domain-containing protein</fullName>
    </recommendedName>
</protein>
<organism evidence="2 3">
    <name type="scientific">Fulvitalea axinellae</name>
    <dbReference type="NCBI Taxonomy" id="1182444"/>
    <lineage>
        <taxon>Bacteria</taxon>
        <taxon>Pseudomonadati</taxon>
        <taxon>Bacteroidota</taxon>
        <taxon>Cytophagia</taxon>
        <taxon>Cytophagales</taxon>
        <taxon>Persicobacteraceae</taxon>
        <taxon>Fulvitalea</taxon>
    </lineage>
</organism>
<gene>
    <name evidence="2" type="ORF">FUAX_52340</name>
</gene>
<reference evidence="2 3" key="1">
    <citation type="submission" date="2021-12" db="EMBL/GenBank/DDBJ databases">
        <title>Genome sequencing of bacteria with rrn-lacking chromosome and rrn-plasmid.</title>
        <authorList>
            <person name="Anda M."/>
            <person name="Iwasaki W."/>
        </authorList>
    </citation>
    <scope>NUCLEOTIDE SEQUENCE [LARGE SCALE GENOMIC DNA]</scope>
    <source>
        <strain evidence="2 3">DSM 100852</strain>
        <plasmid evidence="2 3">pFA6</plasmid>
    </source>
</reference>
<dbReference type="PROSITE" id="PS51257">
    <property type="entry name" value="PROKAR_LIPOPROTEIN"/>
    <property type="match status" value="1"/>
</dbReference>
<dbReference type="Proteomes" id="UP001348817">
    <property type="component" value="Plasmid pFA6"/>
</dbReference>
<evidence type="ECO:0000313" key="2">
    <source>
        <dbReference type="EMBL" id="BDD12802.1"/>
    </source>
</evidence>
<keyword evidence="3" id="KW-1185">Reference proteome</keyword>